<comment type="caution">
    <text evidence="2">The sequence shown here is derived from an EMBL/GenBank/DDBJ whole genome shotgun (WGS) entry which is preliminary data.</text>
</comment>
<reference evidence="2 3" key="1">
    <citation type="submission" date="2023-11" db="EMBL/GenBank/DDBJ databases">
        <title>Halocaridina rubra genome assembly.</title>
        <authorList>
            <person name="Smith C."/>
        </authorList>
    </citation>
    <scope>NUCLEOTIDE SEQUENCE [LARGE SCALE GENOMIC DNA]</scope>
    <source>
        <strain evidence="2">EP-1</strain>
        <tissue evidence="2">Whole</tissue>
    </source>
</reference>
<feature type="compositionally biased region" description="Acidic residues" evidence="1">
    <location>
        <begin position="19"/>
        <end position="45"/>
    </location>
</feature>
<name>A0AAN9AB36_HALRR</name>
<keyword evidence="3" id="KW-1185">Reference proteome</keyword>
<proteinExistence type="predicted"/>
<feature type="region of interest" description="Disordered" evidence="1">
    <location>
        <begin position="1"/>
        <end position="45"/>
    </location>
</feature>
<evidence type="ECO:0000256" key="1">
    <source>
        <dbReference type="SAM" id="MobiDB-lite"/>
    </source>
</evidence>
<protein>
    <submittedName>
        <fullName evidence="2">Uncharacterized protein</fullName>
    </submittedName>
</protein>
<dbReference type="Proteomes" id="UP001381693">
    <property type="component" value="Unassembled WGS sequence"/>
</dbReference>
<accession>A0AAN9AB36</accession>
<dbReference type="AlphaFoldDB" id="A0AAN9AB36"/>
<gene>
    <name evidence="2" type="ORF">SK128_004045</name>
</gene>
<organism evidence="2 3">
    <name type="scientific">Halocaridina rubra</name>
    <name type="common">Hawaiian red shrimp</name>
    <dbReference type="NCBI Taxonomy" id="373956"/>
    <lineage>
        <taxon>Eukaryota</taxon>
        <taxon>Metazoa</taxon>
        <taxon>Ecdysozoa</taxon>
        <taxon>Arthropoda</taxon>
        <taxon>Crustacea</taxon>
        <taxon>Multicrustacea</taxon>
        <taxon>Malacostraca</taxon>
        <taxon>Eumalacostraca</taxon>
        <taxon>Eucarida</taxon>
        <taxon>Decapoda</taxon>
        <taxon>Pleocyemata</taxon>
        <taxon>Caridea</taxon>
        <taxon>Atyoidea</taxon>
        <taxon>Atyidae</taxon>
        <taxon>Halocaridina</taxon>
    </lineage>
</organism>
<evidence type="ECO:0000313" key="3">
    <source>
        <dbReference type="Proteomes" id="UP001381693"/>
    </source>
</evidence>
<dbReference type="EMBL" id="JAXCGZ010009459">
    <property type="protein sequence ID" value="KAK7077197.1"/>
    <property type="molecule type" value="Genomic_DNA"/>
</dbReference>
<evidence type="ECO:0000313" key="2">
    <source>
        <dbReference type="EMBL" id="KAK7077197.1"/>
    </source>
</evidence>
<sequence>MYPGMYPDGSSTDNLSQDTQDDLFQDTQDDLFQDTQDDLSQDTQDDLFQDTQDDLFQDTQTRLMRRILISRSIVNPYENKTRRLWVERISSRD</sequence>